<dbReference type="RefSeq" id="WP_208175305.1">
    <property type="nucleotide sequence ID" value="NZ_JAGETZ010000004.1"/>
</dbReference>
<gene>
    <name evidence="2" type="ORF">J4E00_11545</name>
</gene>
<protein>
    <submittedName>
        <fullName evidence="2">Uncharacterized protein</fullName>
    </submittedName>
</protein>
<dbReference type="Proteomes" id="UP000664369">
    <property type="component" value="Unassembled WGS sequence"/>
</dbReference>
<proteinExistence type="predicted"/>
<feature type="transmembrane region" description="Helical" evidence="1">
    <location>
        <begin position="6"/>
        <end position="29"/>
    </location>
</feature>
<keyword evidence="1" id="KW-0812">Transmembrane</keyword>
<comment type="caution">
    <text evidence="2">The sequence shown here is derived from an EMBL/GenBank/DDBJ whole genome shotgun (WGS) entry which is preliminary data.</text>
</comment>
<keyword evidence="1" id="KW-1133">Transmembrane helix</keyword>
<accession>A0ABS3QEL5</accession>
<organism evidence="2 3">
    <name type="scientific">Hymenobacter negativus</name>
    <dbReference type="NCBI Taxonomy" id="2795026"/>
    <lineage>
        <taxon>Bacteria</taxon>
        <taxon>Pseudomonadati</taxon>
        <taxon>Bacteroidota</taxon>
        <taxon>Cytophagia</taxon>
        <taxon>Cytophagales</taxon>
        <taxon>Hymenobacteraceae</taxon>
        <taxon>Hymenobacter</taxon>
    </lineage>
</organism>
<keyword evidence="3" id="KW-1185">Reference proteome</keyword>
<evidence type="ECO:0000313" key="3">
    <source>
        <dbReference type="Proteomes" id="UP000664369"/>
    </source>
</evidence>
<sequence>MFVLNRRLLIILLTMFLAMVLWMAYFFYFRTDGRGHVIREADSPAAEARGQQLLSRADNLMNQHQYDVAKTLLDSLRDADLNPAMFIADDALEQRMDTLRRRRFREKAAQ</sequence>
<name>A0ABS3QEL5_9BACT</name>
<evidence type="ECO:0000313" key="2">
    <source>
        <dbReference type="EMBL" id="MBO2009687.1"/>
    </source>
</evidence>
<reference evidence="2 3" key="1">
    <citation type="submission" date="2021-03" db="EMBL/GenBank/DDBJ databases">
        <authorList>
            <person name="Kim M.K."/>
        </authorList>
    </citation>
    <scope>NUCLEOTIDE SEQUENCE [LARGE SCALE GENOMIC DNA]</scope>
    <source>
        <strain evidence="2 3">BT442</strain>
    </source>
</reference>
<dbReference type="EMBL" id="JAGETZ010000004">
    <property type="protein sequence ID" value="MBO2009687.1"/>
    <property type="molecule type" value="Genomic_DNA"/>
</dbReference>
<keyword evidence="1" id="KW-0472">Membrane</keyword>
<evidence type="ECO:0000256" key="1">
    <source>
        <dbReference type="SAM" id="Phobius"/>
    </source>
</evidence>